<keyword evidence="5" id="KW-0488">Methylation</keyword>
<comment type="similarity">
    <text evidence="2">Belongs to the GSP G family.</text>
</comment>
<dbReference type="InterPro" id="IPR000983">
    <property type="entry name" value="Bac_GSPG_pilin"/>
</dbReference>
<evidence type="ECO:0000259" key="11">
    <source>
        <dbReference type="Pfam" id="PF08334"/>
    </source>
</evidence>
<evidence type="ECO:0000256" key="3">
    <source>
        <dbReference type="ARBA" id="ARBA00020042"/>
    </source>
</evidence>
<sequence>MRIQQVEGIQAWQKAKVRTSHRNQAGFTLIELLVVIIIIGLLAALVGPKLFGRVGKGKQAAAQAQIELLGAALDNFRLDIGRYPNSEEGLKALLVNPGAVENWDGPYLKKQEIPLDPWVHPYVYKSPGEHGDYDIISYGGDGTAGGDGENQDIVSWAGIKRAGERVEQ</sequence>
<dbReference type="PROSITE" id="PS00409">
    <property type="entry name" value="PROKAR_NTER_METHYL"/>
    <property type="match status" value="1"/>
</dbReference>
<dbReference type="Pfam" id="PF08334">
    <property type="entry name" value="T2SSG"/>
    <property type="match status" value="1"/>
</dbReference>
<evidence type="ECO:0000256" key="5">
    <source>
        <dbReference type="ARBA" id="ARBA00022481"/>
    </source>
</evidence>
<dbReference type="SUPFAM" id="SSF54523">
    <property type="entry name" value="Pili subunits"/>
    <property type="match status" value="1"/>
</dbReference>
<evidence type="ECO:0000256" key="7">
    <source>
        <dbReference type="ARBA" id="ARBA00022692"/>
    </source>
</evidence>
<evidence type="ECO:0000313" key="12">
    <source>
        <dbReference type="EMBL" id="MBZ0160886.1"/>
    </source>
</evidence>
<keyword evidence="9 10" id="KW-0472">Membrane</keyword>
<dbReference type="PANTHER" id="PTHR30093:SF45">
    <property type="entry name" value="TYPE II SECRETION SYSTEM CORE PROTEIN G"/>
    <property type="match status" value="1"/>
</dbReference>
<dbReference type="Pfam" id="PF07963">
    <property type="entry name" value="N_methyl"/>
    <property type="match status" value="1"/>
</dbReference>
<evidence type="ECO:0000256" key="2">
    <source>
        <dbReference type="ARBA" id="ARBA00009984"/>
    </source>
</evidence>
<reference evidence="12 13" key="1">
    <citation type="journal article" date="2021" name="bioRxiv">
        <title>Unraveling nitrogen, sulfur and carbon metabolic pathways and microbial community transcriptional responses to substrate deprivation and toxicity stresses in a bioreactor mimicking anoxic brackish coastal sediment conditions.</title>
        <authorList>
            <person name="Martins P.D."/>
            <person name="Echeveste M.J."/>
            <person name="Arshad A."/>
            <person name="Kurth J."/>
            <person name="Ouboter H."/>
            <person name="Jetten M.S.M."/>
            <person name="Welte C.U."/>
        </authorList>
    </citation>
    <scope>NUCLEOTIDE SEQUENCE [LARGE SCALE GENOMIC DNA]</scope>
    <source>
        <strain evidence="12">MAG_38</strain>
    </source>
</reference>
<evidence type="ECO:0000256" key="9">
    <source>
        <dbReference type="ARBA" id="ARBA00023136"/>
    </source>
</evidence>
<evidence type="ECO:0000256" key="6">
    <source>
        <dbReference type="ARBA" id="ARBA00022519"/>
    </source>
</evidence>
<dbReference type="InterPro" id="IPR013545">
    <property type="entry name" value="T2SS_protein-GspG_C"/>
</dbReference>
<evidence type="ECO:0000256" key="4">
    <source>
        <dbReference type="ARBA" id="ARBA00022475"/>
    </source>
</evidence>
<evidence type="ECO:0000256" key="8">
    <source>
        <dbReference type="ARBA" id="ARBA00022989"/>
    </source>
</evidence>
<feature type="transmembrane region" description="Helical" evidence="10">
    <location>
        <begin position="25"/>
        <end position="46"/>
    </location>
</feature>
<dbReference type="Proteomes" id="UP001197609">
    <property type="component" value="Unassembled WGS sequence"/>
</dbReference>
<proteinExistence type="inferred from homology"/>
<dbReference type="Gene3D" id="3.30.700.10">
    <property type="entry name" value="Glycoprotein, Type 4 Pilin"/>
    <property type="match status" value="1"/>
</dbReference>
<feature type="domain" description="Type II secretion system protein GspG C-terminal" evidence="11">
    <location>
        <begin position="49"/>
        <end position="156"/>
    </location>
</feature>
<accession>A0AAJ1AKH9</accession>
<keyword evidence="6" id="KW-0997">Cell inner membrane</keyword>
<evidence type="ECO:0000256" key="1">
    <source>
        <dbReference type="ARBA" id="ARBA00004377"/>
    </source>
</evidence>
<dbReference type="AlphaFoldDB" id="A0AAJ1AKH9"/>
<dbReference type="InterPro" id="IPR045584">
    <property type="entry name" value="Pilin-like"/>
</dbReference>
<organism evidence="12 13">
    <name type="scientific">Candidatus Methylomirabilis tolerans</name>
    <dbReference type="NCBI Taxonomy" id="3123416"/>
    <lineage>
        <taxon>Bacteria</taxon>
        <taxon>Candidatus Methylomirabilota</taxon>
        <taxon>Candidatus Methylomirabilia</taxon>
        <taxon>Candidatus Methylomirabilales</taxon>
        <taxon>Candidatus Methylomirabilaceae</taxon>
        <taxon>Candidatus Methylomirabilis</taxon>
    </lineage>
</organism>
<dbReference type="NCBIfam" id="TIGR02532">
    <property type="entry name" value="IV_pilin_GFxxxE"/>
    <property type="match status" value="1"/>
</dbReference>
<dbReference type="EMBL" id="JAIOIU010000161">
    <property type="protein sequence ID" value="MBZ0160886.1"/>
    <property type="molecule type" value="Genomic_DNA"/>
</dbReference>
<evidence type="ECO:0000313" key="13">
    <source>
        <dbReference type="Proteomes" id="UP001197609"/>
    </source>
</evidence>
<dbReference type="NCBIfam" id="TIGR01710">
    <property type="entry name" value="typeII_sec_gspG"/>
    <property type="match status" value="1"/>
</dbReference>
<comment type="subcellular location">
    <subcellularLocation>
        <location evidence="1">Cell inner membrane</location>
        <topology evidence="1">Single-pass membrane protein</topology>
    </subcellularLocation>
</comment>
<dbReference type="PRINTS" id="PR00813">
    <property type="entry name" value="BCTERIALGSPG"/>
</dbReference>
<name>A0AAJ1AKH9_9BACT</name>
<comment type="caution">
    <text evidence="12">The sequence shown here is derived from an EMBL/GenBank/DDBJ whole genome shotgun (WGS) entry which is preliminary data.</text>
</comment>
<keyword evidence="8 10" id="KW-1133">Transmembrane helix</keyword>
<dbReference type="InterPro" id="IPR010054">
    <property type="entry name" value="Type2_sec_GspG"/>
</dbReference>
<dbReference type="InterPro" id="IPR012902">
    <property type="entry name" value="N_methyl_site"/>
</dbReference>
<dbReference type="GO" id="GO:0015627">
    <property type="term" value="C:type II protein secretion system complex"/>
    <property type="evidence" value="ECO:0007669"/>
    <property type="project" value="InterPro"/>
</dbReference>
<dbReference type="GO" id="GO:0005886">
    <property type="term" value="C:plasma membrane"/>
    <property type="evidence" value="ECO:0007669"/>
    <property type="project" value="UniProtKB-SubCell"/>
</dbReference>
<evidence type="ECO:0000256" key="10">
    <source>
        <dbReference type="SAM" id="Phobius"/>
    </source>
</evidence>
<gene>
    <name evidence="12" type="primary">gspG</name>
    <name evidence="12" type="ORF">K8G79_12265</name>
</gene>
<dbReference type="PANTHER" id="PTHR30093">
    <property type="entry name" value="GENERAL SECRETION PATHWAY PROTEIN G"/>
    <property type="match status" value="1"/>
</dbReference>
<protein>
    <recommendedName>
        <fullName evidence="3">Type II secretion system core protein G</fullName>
    </recommendedName>
</protein>
<keyword evidence="4" id="KW-1003">Cell membrane</keyword>
<keyword evidence="7 10" id="KW-0812">Transmembrane</keyword>
<dbReference type="GO" id="GO:0015628">
    <property type="term" value="P:protein secretion by the type II secretion system"/>
    <property type="evidence" value="ECO:0007669"/>
    <property type="project" value="InterPro"/>
</dbReference>